<dbReference type="GO" id="GO:0005634">
    <property type="term" value="C:nucleus"/>
    <property type="evidence" value="ECO:0007669"/>
    <property type="project" value="UniProtKB-SubCell"/>
</dbReference>
<dbReference type="CDD" id="cd12148">
    <property type="entry name" value="fungal_TF_MHR"/>
    <property type="match status" value="1"/>
</dbReference>
<dbReference type="GO" id="GO:0000981">
    <property type="term" value="F:DNA-binding transcription factor activity, RNA polymerase II-specific"/>
    <property type="evidence" value="ECO:0007669"/>
    <property type="project" value="InterPro"/>
</dbReference>
<dbReference type="EMBL" id="KZ825963">
    <property type="protein sequence ID" value="PYH90939.1"/>
    <property type="molecule type" value="Genomic_DNA"/>
</dbReference>
<dbReference type="Gene3D" id="4.10.240.10">
    <property type="entry name" value="Zn(2)-C6 fungal-type DNA-binding domain"/>
    <property type="match status" value="1"/>
</dbReference>
<dbReference type="AlphaFoldDB" id="A0A319D1L3"/>
<feature type="domain" description="Zn(2)-C6 fungal-type" evidence="7">
    <location>
        <begin position="18"/>
        <end position="47"/>
    </location>
</feature>
<keyword evidence="4" id="KW-0238">DNA-binding</keyword>
<dbReference type="InterPro" id="IPR050613">
    <property type="entry name" value="Sec_Metabolite_Reg"/>
</dbReference>
<keyword evidence="6" id="KW-0539">Nucleus</keyword>
<dbReference type="Pfam" id="PF04082">
    <property type="entry name" value="Fungal_trans"/>
    <property type="match status" value="1"/>
</dbReference>
<dbReference type="InterPro" id="IPR036864">
    <property type="entry name" value="Zn2-C6_fun-type_DNA-bd_sf"/>
</dbReference>
<evidence type="ECO:0000256" key="6">
    <source>
        <dbReference type="ARBA" id="ARBA00023242"/>
    </source>
</evidence>
<dbReference type="GO" id="GO:0008270">
    <property type="term" value="F:zinc ion binding"/>
    <property type="evidence" value="ECO:0007669"/>
    <property type="project" value="InterPro"/>
</dbReference>
<gene>
    <name evidence="8" type="ORF">BO71DRAFT_421921</name>
</gene>
<keyword evidence="5" id="KW-0804">Transcription</keyword>
<dbReference type="PROSITE" id="PS50048">
    <property type="entry name" value="ZN2_CY6_FUNGAL_2"/>
    <property type="match status" value="1"/>
</dbReference>
<evidence type="ECO:0000256" key="2">
    <source>
        <dbReference type="ARBA" id="ARBA00022723"/>
    </source>
</evidence>
<dbReference type="GO" id="GO:0009893">
    <property type="term" value="P:positive regulation of metabolic process"/>
    <property type="evidence" value="ECO:0007669"/>
    <property type="project" value="UniProtKB-ARBA"/>
</dbReference>
<dbReference type="OrthoDB" id="2269373at2759"/>
<protein>
    <recommendedName>
        <fullName evidence="7">Zn(2)-C6 fungal-type domain-containing protein</fullName>
    </recommendedName>
</protein>
<evidence type="ECO:0000313" key="9">
    <source>
        <dbReference type="Proteomes" id="UP000247810"/>
    </source>
</evidence>
<reference evidence="8 9" key="1">
    <citation type="submission" date="2018-02" db="EMBL/GenBank/DDBJ databases">
        <title>The genomes of Aspergillus section Nigri reveals drivers in fungal speciation.</title>
        <authorList>
            <consortium name="DOE Joint Genome Institute"/>
            <person name="Vesth T.C."/>
            <person name="Nybo J."/>
            <person name="Theobald S."/>
            <person name="Brandl J."/>
            <person name="Frisvad J.C."/>
            <person name="Nielsen K.F."/>
            <person name="Lyhne E.K."/>
            <person name="Kogle M.E."/>
            <person name="Kuo A."/>
            <person name="Riley R."/>
            <person name="Clum A."/>
            <person name="Nolan M."/>
            <person name="Lipzen A."/>
            <person name="Salamov A."/>
            <person name="Henrissat B."/>
            <person name="Wiebenga A."/>
            <person name="De vries R.P."/>
            <person name="Grigoriev I.V."/>
            <person name="Mortensen U.H."/>
            <person name="Andersen M.R."/>
            <person name="Baker S.E."/>
        </authorList>
    </citation>
    <scope>NUCLEOTIDE SEQUENCE [LARGE SCALE GENOMIC DNA]</scope>
    <source>
        <strain evidence="8 9">CBS 707.79</strain>
    </source>
</reference>
<evidence type="ECO:0000256" key="4">
    <source>
        <dbReference type="ARBA" id="ARBA00023125"/>
    </source>
</evidence>
<organism evidence="8 9">
    <name type="scientific">Aspergillus ellipticus CBS 707.79</name>
    <dbReference type="NCBI Taxonomy" id="1448320"/>
    <lineage>
        <taxon>Eukaryota</taxon>
        <taxon>Fungi</taxon>
        <taxon>Dikarya</taxon>
        <taxon>Ascomycota</taxon>
        <taxon>Pezizomycotina</taxon>
        <taxon>Eurotiomycetes</taxon>
        <taxon>Eurotiomycetidae</taxon>
        <taxon>Eurotiales</taxon>
        <taxon>Aspergillaceae</taxon>
        <taxon>Aspergillus</taxon>
        <taxon>Aspergillus subgen. Circumdati</taxon>
    </lineage>
</organism>
<dbReference type="SUPFAM" id="SSF57701">
    <property type="entry name" value="Zn2/Cys6 DNA-binding domain"/>
    <property type="match status" value="1"/>
</dbReference>
<evidence type="ECO:0000256" key="5">
    <source>
        <dbReference type="ARBA" id="ARBA00023163"/>
    </source>
</evidence>
<dbReference type="Pfam" id="PF00172">
    <property type="entry name" value="Zn_clus"/>
    <property type="match status" value="1"/>
</dbReference>
<dbReference type="PROSITE" id="PS00463">
    <property type="entry name" value="ZN2_CY6_FUNGAL_1"/>
    <property type="match status" value="1"/>
</dbReference>
<comment type="subcellular location">
    <subcellularLocation>
        <location evidence="1">Nucleus</location>
    </subcellularLocation>
</comment>
<dbReference type="VEuPathDB" id="FungiDB:BO71DRAFT_421921"/>
<evidence type="ECO:0000259" key="7">
    <source>
        <dbReference type="PROSITE" id="PS50048"/>
    </source>
</evidence>
<accession>A0A319D1L3</accession>
<dbReference type="STRING" id="1448320.A0A319D1L3"/>
<dbReference type="InterPro" id="IPR001138">
    <property type="entry name" value="Zn2Cys6_DnaBD"/>
</dbReference>
<dbReference type="Proteomes" id="UP000247810">
    <property type="component" value="Unassembled WGS sequence"/>
</dbReference>
<dbReference type="SMART" id="SM00066">
    <property type="entry name" value="GAL4"/>
    <property type="match status" value="1"/>
</dbReference>
<evidence type="ECO:0000313" key="8">
    <source>
        <dbReference type="EMBL" id="PYH90939.1"/>
    </source>
</evidence>
<dbReference type="GO" id="GO:0006351">
    <property type="term" value="P:DNA-templated transcription"/>
    <property type="evidence" value="ECO:0007669"/>
    <property type="project" value="InterPro"/>
</dbReference>
<evidence type="ECO:0000256" key="3">
    <source>
        <dbReference type="ARBA" id="ARBA00023015"/>
    </source>
</evidence>
<keyword evidence="3" id="KW-0805">Transcription regulation</keyword>
<name>A0A319D1L3_9EURO</name>
<keyword evidence="2" id="KW-0479">Metal-binding</keyword>
<dbReference type="InterPro" id="IPR007219">
    <property type="entry name" value="XnlR_reg_dom"/>
</dbReference>
<evidence type="ECO:0000256" key="1">
    <source>
        <dbReference type="ARBA" id="ARBA00004123"/>
    </source>
</evidence>
<proteinExistence type="predicted"/>
<keyword evidence="9" id="KW-1185">Reference proteome</keyword>
<sequence length="671" mass="76164">MTSLPLTPASEPPRHRLACSLCARRKVKCDKGDPCSNCLKAQVECLYESPAPHRPRKRAADEELLARLARYEDLMRQHNVDFTPYANVWVPSGLEEHIKETSQSPAPIITTPTRLPTVATYTNPTSKTNNTQTHDPEPAGTLERYLWSDISPELKYPSLRDKDDPSLHPTPTLHSICSTPQPPLHTLHPPPQHIYCLWQIFVQSVNPLTKIIHVPTLQQRVLDASWDLPNTPPPLTALLFAINTLSVTATSSTCCVSMFNSDRPTLLTRYRTATLRALMAADFLATRNLEVLQAFTLFLLSDPESELTSTLAGSAIRIAQKLGLDRTKTTDPKISVFEREMRIRLWAQLRGLDYRCRAVFTSIIKPPPILSLREFCLPLNVNDADLHPDMQDPPIEHSGPTEMLCVLMKLEISKWRQSSATATKMFESILEGPVRRKISMELEDEAIRELEEIYQERYFRYTDERIPLHAVTRAMARLAIARLRFTAHHPRARTAVSGGEVFVTKEENDMLFESALTWLEMVDVLKRSEFSFHLLAHLTSRASVDAYICVLSGLRRRGIGGRVELAWRLIEGLYGEHVELVEDVENAFFVALGDLTLEAWETRRKELVGGGEREVHVTPGFVRLLWERRQERDEGVQGPAAVFGSQEAVPGFGVIDDQELNWEYWNDFLRV</sequence>
<dbReference type="GO" id="GO:0003677">
    <property type="term" value="F:DNA binding"/>
    <property type="evidence" value="ECO:0007669"/>
    <property type="project" value="UniProtKB-KW"/>
</dbReference>
<dbReference type="PANTHER" id="PTHR31001">
    <property type="entry name" value="UNCHARACTERIZED TRANSCRIPTIONAL REGULATORY PROTEIN"/>
    <property type="match status" value="1"/>
</dbReference>
<dbReference type="PANTHER" id="PTHR31001:SF85">
    <property type="entry name" value="ZN(II)2CYS6 TRANSCRIPTION FACTOR (EUROFUNG)"/>
    <property type="match status" value="1"/>
</dbReference>
<dbReference type="CDD" id="cd00067">
    <property type="entry name" value="GAL4"/>
    <property type="match status" value="1"/>
</dbReference>